<protein>
    <submittedName>
        <fullName evidence="1">Uncharacterized protein</fullName>
    </submittedName>
</protein>
<comment type="caution">
    <text evidence="1">The sequence shown here is derived from an EMBL/GenBank/DDBJ whole genome shotgun (WGS) entry which is preliminary data.</text>
</comment>
<evidence type="ECO:0000313" key="2">
    <source>
        <dbReference type="Proteomes" id="UP000005019"/>
    </source>
</evidence>
<evidence type="ECO:0000313" key="1">
    <source>
        <dbReference type="EMBL" id="EGK71918.1"/>
    </source>
</evidence>
<gene>
    <name evidence="1" type="ORF">METUNv1_01696</name>
</gene>
<dbReference type="OrthoDB" id="9768556at2"/>
<dbReference type="RefSeq" id="WP_008060718.1">
    <property type="nucleotide sequence ID" value="NZ_AFHG01000044.1"/>
</dbReference>
<dbReference type="Gene3D" id="3.40.50.300">
    <property type="entry name" value="P-loop containing nucleotide triphosphate hydrolases"/>
    <property type="match status" value="1"/>
</dbReference>
<sequence length="471" mass="52915">MELALHPQQSEAYLSEATEILYGGAAGGGKSHLMRVGAIAWCTDIPGLQVYIFRRLSDDLLKNHMEGVSGFPALLSEWIDCGLVKINWSKAFIEFWNGSKIHLCHCQYEKDVTKYQGAEIHVLMLDELTHFTEKIYRYLRGRCRMGALKLPKKYAGLFPRILGSANPGGIGHNWVKATFIDIAPPRQINRQPKSEGGMLRQYIPAKLADNPTLLENDPDYVDRLEGLGNAALVKAMRDGDWNIVAGGMFDDVWDENRHALQPFDIPAGWRIDRSFDWGSSKPFSVGWWAETDGTDAVMRDGTRRSFPRGTLIRVAEWYGWSGKPNEGLRMLAVEVAKGIVKLEKEIGLAGRVRSGPADSAIFDTQNGVCIADDMARAGVKWEKADKGPGSRRNGWERMRKMLKAALQHPMEEPGLLVFDTCRQFIRTVPVLPRDERQPDDIDTDAEDHVADETRYRCTMPTRSATVAPLRM</sequence>
<reference evidence="1 2" key="1">
    <citation type="journal article" date="2011" name="J. Bacteriol.">
        <title>Genome sequence of Methyloversatilis universalis FAM5T, a methylotrophic representative of the order Rhodocyclales.</title>
        <authorList>
            <person name="Kittichotirat W."/>
            <person name="Good N.M."/>
            <person name="Hall R."/>
            <person name="Bringel F."/>
            <person name="Lajus A."/>
            <person name="Medigue C."/>
            <person name="Smalley N.E."/>
            <person name="Beck D."/>
            <person name="Bumgarner R."/>
            <person name="Vuilleumier S."/>
            <person name="Kalyuzhnaya M.G."/>
        </authorList>
    </citation>
    <scope>NUCLEOTIDE SEQUENCE [LARGE SCALE GENOMIC DNA]</scope>
    <source>
        <strain evidence="2">ATCC BAA-1314 / JCM 13912 / FAM5</strain>
    </source>
</reference>
<dbReference type="eggNOG" id="COG1783">
    <property type="taxonomic scope" value="Bacteria"/>
</dbReference>
<dbReference type="EMBL" id="AFHG01000044">
    <property type="protein sequence ID" value="EGK71918.1"/>
    <property type="molecule type" value="Genomic_DNA"/>
</dbReference>
<dbReference type="Proteomes" id="UP000005019">
    <property type="component" value="Unassembled WGS sequence"/>
</dbReference>
<dbReference type="Pfam" id="PF03237">
    <property type="entry name" value="Terminase_6N"/>
    <property type="match status" value="1"/>
</dbReference>
<keyword evidence="2" id="KW-1185">Reference proteome</keyword>
<accession>F5RC55</accession>
<dbReference type="Gene3D" id="3.30.420.280">
    <property type="match status" value="1"/>
</dbReference>
<dbReference type="STRING" id="1000565.METUNv1_01696"/>
<dbReference type="InterPro" id="IPR027417">
    <property type="entry name" value="P-loop_NTPase"/>
</dbReference>
<name>F5RC55_METUF</name>
<proteinExistence type="predicted"/>
<organism evidence="1 2">
    <name type="scientific">Methyloversatilis universalis (strain ATCC BAA-1314 / DSM 25237 / JCM 13912 / CCUG 52030 / FAM5)</name>
    <dbReference type="NCBI Taxonomy" id="1000565"/>
    <lineage>
        <taxon>Bacteria</taxon>
        <taxon>Pseudomonadati</taxon>
        <taxon>Pseudomonadota</taxon>
        <taxon>Betaproteobacteria</taxon>
        <taxon>Nitrosomonadales</taxon>
        <taxon>Sterolibacteriaceae</taxon>
        <taxon>Methyloversatilis</taxon>
    </lineage>
</organism>
<dbReference type="AlphaFoldDB" id="F5RC55"/>